<accession>B7FU35</accession>
<keyword evidence="6" id="KW-1133">Transmembrane helix</keyword>
<evidence type="ECO:0008006" key="12">
    <source>
        <dbReference type="Google" id="ProtNLM"/>
    </source>
</evidence>
<keyword evidence="3 9" id="KW-0813">Transport</keyword>
<dbReference type="Proteomes" id="UP000000759">
    <property type="component" value="Chromosome 4"/>
</dbReference>
<dbReference type="HOGENOM" id="CLU_644756_0_0_1"/>
<reference evidence="11" key="2">
    <citation type="submission" date="2008-08" db="EMBL/GenBank/DDBJ databases">
        <authorList>
            <consortium name="Diatom Consortium"/>
            <person name="Grigoriev I."/>
            <person name="Grimwood J."/>
            <person name="Kuo A."/>
            <person name="Otillar R.P."/>
            <person name="Salamov A."/>
            <person name="Detter J.C."/>
            <person name="Lindquist E."/>
            <person name="Shapiro H."/>
            <person name="Lucas S."/>
            <person name="Glavina del Rio T."/>
            <person name="Pitluck S."/>
            <person name="Rokhsar D."/>
            <person name="Bowler C."/>
        </authorList>
    </citation>
    <scope>GENOME REANNOTATION</scope>
    <source>
        <strain evidence="11">CCAP 1055/1</strain>
    </source>
</reference>
<evidence type="ECO:0000256" key="3">
    <source>
        <dbReference type="ARBA" id="ARBA00022448"/>
    </source>
</evidence>
<dbReference type="PANTHER" id="PTHR45667">
    <property type="entry name" value="S-ADENOSYLMETHIONINE MITOCHONDRIAL CARRIER PROTEIN"/>
    <property type="match status" value="1"/>
</dbReference>
<name>B7FU35_PHATC</name>
<evidence type="ECO:0000256" key="9">
    <source>
        <dbReference type="RuleBase" id="RU000488"/>
    </source>
</evidence>
<dbReference type="KEGG" id="pti:PHATRDRAFT_5142"/>
<organism evidence="10 11">
    <name type="scientific">Phaeodactylum tricornutum (strain CCAP 1055/1)</name>
    <dbReference type="NCBI Taxonomy" id="556484"/>
    <lineage>
        <taxon>Eukaryota</taxon>
        <taxon>Sar</taxon>
        <taxon>Stramenopiles</taxon>
        <taxon>Ochrophyta</taxon>
        <taxon>Bacillariophyta</taxon>
        <taxon>Bacillariophyceae</taxon>
        <taxon>Bacillariophycidae</taxon>
        <taxon>Naviculales</taxon>
        <taxon>Phaeodactylaceae</taxon>
        <taxon>Phaeodactylum</taxon>
    </lineage>
</organism>
<dbReference type="OrthoDB" id="448427at2759"/>
<comment type="subcellular location">
    <subcellularLocation>
        <location evidence="1">Membrane</location>
        <topology evidence="1">Multi-pass membrane protein</topology>
    </subcellularLocation>
</comment>
<dbReference type="GeneID" id="7197677"/>
<evidence type="ECO:0000256" key="5">
    <source>
        <dbReference type="ARBA" id="ARBA00022737"/>
    </source>
</evidence>
<feature type="repeat" description="Solcar" evidence="8">
    <location>
        <begin position="137"/>
        <end position="215"/>
    </location>
</feature>
<gene>
    <name evidence="10" type="ORF">PHATRDRAFT_5142</name>
</gene>
<keyword evidence="11" id="KW-1185">Reference proteome</keyword>
<evidence type="ECO:0000256" key="7">
    <source>
        <dbReference type="ARBA" id="ARBA00023136"/>
    </source>
</evidence>
<feature type="repeat" description="Solcar" evidence="8">
    <location>
        <begin position="42"/>
        <end position="124"/>
    </location>
</feature>
<dbReference type="InterPro" id="IPR018108">
    <property type="entry name" value="MCP_transmembrane"/>
</dbReference>
<dbReference type="AlphaFoldDB" id="B7FU35"/>
<evidence type="ECO:0000313" key="10">
    <source>
        <dbReference type="EMBL" id="EEC50195.1"/>
    </source>
</evidence>
<dbReference type="Pfam" id="PF00153">
    <property type="entry name" value="Mito_carr"/>
    <property type="match status" value="2"/>
</dbReference>
<evidence type="ECO:0000256" key="6">
    <source>
        <dbReference type="ARBA" id="ARBA00022989"/>
    </source>
</evidence>
<dbReference type="Gene3D" id="1.50.40.10">
    <property type="entry name" value="Mitochondrial carrier domain"/>
    <property type="match status" value="1"/>
</dbReference>
<keyword evidence="4 8" id="KW-0812">Transmembrane</keyword>
<keyword evidence="7 8" id="KW-0472">Membrane</keyword>
<dbReference type="eggNOG" id="KOG0768">
    <property type="taxonomic scope" value="Eukaryota"/>
</dbReference>
<evidence type="ECO:0000256" key="8">
    <source>
        <dbReference type="PROSITE-ProRule" id="PRU00282"/>
    </source>
</evidence>
<keyword evidence="5" id="KW-0677">Repeat</keyword>
<feature type="non-terminal residue" evidence="10">
    <location>
        <position position="215"/>
    </location>
</feature>
<feature type="non-terminal residue" evidence="10">
    <location>
        <position position="1"/>
    </location>
</feature>
<evidence type="ECO:0000256" key="4">
    <source>
        <dbReference type="ARBA" id="ARBA00022692"/>
    </source>
</evidence>
<protein>
    <recommendedName>
        <fullName evidence="12">Mitochondrial carrier protein</fullName>
    </recommendedName>
</protein>
<dbReference type="PaxDb" id="2850-Phatr5142"/>
<dbReference type="RefSeq" id="XP_002178530.1">
    <property type="nucleotide sequence ID" value="XM_002178494.1"/>
</dbReference>
<dbReference type="SUPFAM" id="SSF103506">
    <property type="entry name" value="Mitochondrial carrier"/>
    <property type="match status" value="1"/>
</dbReference>
<evidence type="ECO:0000256" key="1">
    <source>
        <dbReference type="ARBA" id="ARBA00004141"/>
    </source>
</evidence>
<comment type="similarity">
    <text evidence="2 9">Belongs to the mitochondrial carrier (TC 2.A.29) family.</text>
</comment>
<dbReference type="InterPro" id="IPR023395">
    <property type="entry name" value="MCP_dom_sf"/>
</dbReference>
<evidence type="ECO:0000313" key="11">
    <source>
        <dbReference type="Proteomes" id="UP000000759"/>
    </source>
</evidence>
<proteinExistence type="inferred from homology"/>
<evidence type="ECO:0000256" key="2">
    <source>
        <dbReference type="ARBA" id="ARBA00006375"/>
    </source>
</evidence>
<dbReference type="GO" id="GO:0016020">
    <property type="term" value="C:membrane"/>
    <property type="evidence" value="ECO:0007669"/>
    <property type="project" value="UniProtKB-SubCell"/>
</dbReference>
<reference evidence="10 11" key="1">
    <citation type="journal article" date="2008" name="Nature">
        <title>The Phaeodactylum genome reveals the evolutionary history of diatom genomes.</title>
        <authorList>
            <person name="Bowler C."/>
            <person name="Allen A.E."/>
            <person name="Badger J.H."/>
            <person name="Grimwood J."/>
            <person name="Jabbari K."/>
            <person name="Kuo A."/>
            <person name="Maheswari U."/>
            <person name="Martens C."/>
            <person name="Maumus F."/>
            <person name="Otillar R.P."/>
            <person name="Rayko E."/>
            <person name="Salamov A."/>
            <person name="Vandepoele K."/>
            <person name="Beszteri B."/>
            <person name="Gruber A."/>
            <person name="Heijde M."/>
            <person name="Katinka M."/>
            <person name="Mock T."/>
            <person name="Valentin K."/>
            <person name="Verret F."/>
            <person name="Berges J.A."/>
            <person name="Brownlee C."/>
            <person name="Cadoret J.P."/>
            <person name="Chiovitti A."/>
            <person name="Choi C.J."/>
            <person name="Coesel S."/>
            <person name="De Martino A."/>
            <person name="Detter J.C."/>
            <person name="Durkin C."/>
            <person name="Falciatore A."/>
            <person name="Fournet J."/>
            <person name="Haruta M."/>
            <person name="Huysman M.J."/>
            <person name="Jenkins B.D."/>
            <person name="Jiroutova K."/>
            <person name="Jorgensen R.E."/>
            <person name="Joubert Y."/>
            <person name="Kaplan A."/>
            <person name="Kroger N."/>
            <person name="Kroth P.G."/>
            <person name="La Roche J."/>
            <person name="Lindquist E."/>
            <person name="Lommer M."/>
            <person name="Martin-Jezequel V."/>
            <person name="Lopez P.J."/>
            <person name="Lucas S."/>
            <person name="Mangogna M."/>
            <person name="McGinnis K."/>
            <person name="Medlin L.K."/>
            <person name="Montsant A."/>
            <person name="Oudot-Le Secq M.P."/>
            <person name="Napoli C."/>
            <person name="Obornik M."/>
            <person name="Parker M.S."/>
            <person name="Petit J.L."/>
            <person name="Porcel B.M."/>
            <person name="Poulsen N."/>
            <person name="Robison M."/>
            <person name="Rychlewski L."/>
            <person name="Rynearson T.A."/>
            <person name="Schmutz J."/>
            <person name="Shapiro H."/>
            <person name="Siaut M."/>
            <person name="Stanley M."/>
            <person name="Sussman M.R."/>
            <person name="Taylor A.R."/>
            <person name="Vardi A."/>
            <person name="von Dassow P."/>
            <person name="Vyverman W."/>
            <person name="Willis A."/>
            <person name="Wyrwicz L.S."/>
            <person name="Rokhsar D.S."/>
            <person name="Weissenbach J."/>
            <person name="Armbrust E.V."/>
            <person name="Green B.R."/>
            <person name="Van de Peer Y."/>
            <person name="Grigoriev I.V."/>
        </authorList>
    </citation>
    <scope>NUCLEOTIDE SEQUENCE [LARGE SCALE GENOMIC DNA]</scope>
    <source>
        <strain evidence="10 11">CCAP 1055/1</strain>
    </source>
</reference>
<dbReference type="InParanoid" id="B7FU35"/>
<dbReference type="PROSITE" id="PS50920">
    <property type="entry name" value="SOLCAR"/>
    <property type="match status" value="2"/>
</dbReference>
<sequence>YAGVIPATLGAIPSSALYFGAYESMKMFIKNRIPAAEDDGKNRLWIHALAAASGNIMSSAVFVPKETIKQQMQFYQAGSVGQVCVKLVQQKGFRGLYSGYCATLMRNIPSAMLRFVLYEELKFRWHTNQESSRNHSQFSWKLFAAGAVAGSLASGFMTPIDVMKTRLSTGTCPIDMPGCMNHIIAEQGWKGLYAGAGSRMLWSGAFASIGFGSFE</sequence>
<dbReference type="EMBL" id="CM000607">
    <property type="protein sequence ID" value="EEC50195.1"/>
    <property type="molecule type" value="Genomic_DNA"/>
</dbReference>